<gene>
    <name evidence="5" type="ORF">LNKW23_24550</name>
</gene>
<name>A0ABQ6LNG6_9RHOB</name>
<dbReference type="InterPro" id="IPR038255">
    <property type="entry name" value="PBS_linker_sf"/>
</dbReference>
<sequence>MAKFLGTNFDDYIFGTVFNDEIEGRNGDDTLVGRDGDDNLAGQDGNDDVYGEEGADTVTGGDNRDYLDGGPGPDTLGGGNGTDTLFGGTGNDLLGGDGDPDILGGGPGNDSLVGGAGDDTMGGGTGNDTLDGGDGFDTAVFDVGYGEYDSRRINADTFEIMPGDGSEDRLTSVELVQFDGGVLEVGPATEDEGLVFRLYQGAYGRPADDGLDFWTAQLAAGVSEQVVADAFITSPEYYDRYGEDPTDEDLIELLYENVLGREADLAGKAFWLGQLEGGLAQEDMLLLFTESPENVEAYEDELEVGLFFIQDDLVI</sequence>
<dbReference type="Pfam" id="PF13946">
    <property type="entry name" value="DUF4214"/>
    <property type="match status" value="1"/>
</dbReference>
<keyword evidence="2" id="KW-0964">Secreted</keyword>
<evidence type="ECO:0000313" key="6">
    <source>
        <dbReference type="Proteomes" id="UP001239909"/>
    </source>
</evidence>
<dbReference type="InterPro" id="IPR001343">
    <property type="entry name" value="Hemolysn_Ca-bd"/>
</dbReference>
<evidence type="ECO:0000313" key="5">
    <source>
        <dbReference type="EMBL" id="GMG83242.1"/>
    </source>
</evidence>
<reference evidence="5 6" key="1">
    <citation type="submission" date="2023-04" db="EMBL/GenBank/DDBJ databases">
        <title>Marinoamorphus aggregata gen. nov., sp. Nov., isolate from tissue of brittle star Ophioplocus japonicus.</title>
        <authorList>
            <person name="Kawano K."/>
            <person name="Sawayama S."/>
            <person name="Nakagawa S."/>
        </authorList>
    </citation>
    <scope>NUCLEOTIDE SEQUENCE [LARGE SCALE GENOMIC DNA]</scope>
    <source>
        <strain evidence="5 6">NKW23</strain>
    </source>
</reference>
<feature type="compositionally biased region" description="Basic and acidic residues" evidence="3">
    <location>
        <begin position="25"/>
        <end position="37"/>
    </location>
</feature>
<feature type="compositionally biased region" description="Acidic residues" evidence="3">
    <location>
        <begin position="45"/>
        <end position="55"/>
    </location>
</feature>
<dbReference type="Gene3D" id="1.10.3130.20">
    <property type="entry name" value="Phycobilisome linker domain"/>
    <property type="match status" value="1"/>
</dbReference>
<dbReference type="EMBL" id="BSYI01000017">
    <property type="protein sequence ID" value="GMG83242.1"/>
    <property type="molecule type" value="Genomic_DNA"/>
</dbReference>
<proteinExistence type="predicted"/>
<dbReference type="InterPro" id="IPR050557">
    <property type="entry name" value="RTX_toxin/Mannuronan_C5-epim"/>
</dbReference>
<evidence type="ECO:0000256" key="3">
    <source>
        <dbReference type="SAM" id="MobiDB-lite"/>
    </source>
</evidence>
<evidence type="ECO:0000256" key="2">
    <source>
        <dbReference type="ARBA" id="ARBA00022525"/>
    </source>
</evidence>
<dbReference type="InterPro" id="IPR011049">
    <property type="entry name" value="Serralysin-like_metalloprot_C"/>
</dbReference>
<feature type="compositionally biased region" description="Gly residues" evidence="3">
    <location>
        <begin position="69"/>
        <end position="126"/>
    </location>
</feature>
<organism evidence="5 6">
    <name type="scientific">Paralimibaculum aggregatum</name>
    <dbReference type="NCBI Taxonomy" id="3036245"/>
    <lineage>
        <taxon>Bacteria</taxon>
        <taxon>Pseudomonadati</taxon>
        <taxon>Pseudomonadota</taxon>
        <taxon>Alphaproteobacteria</taxon>
        <taxon>Rhodobacterales</taxon>
        <taxon>Paracoccaceae</taxon>
        <taxon>Paralimibaculum</taxon>
    </lineage>
</organism>
<comment type="caution">
    <text evidence="5">The sequence shown here is derived from an EMBL/GenBank/DDBJ whole genome shotgun (WGS) entry which is preliminary data.</text>
</comment>
<dbReference type="PANTHER" id="PTHR38340:SF1">
    <property type="entry name" value="S-LAYER PROTEIN"/>
    <property type="match status" value="1"/>
</dbReference>
<keyword evidence="6" id="KW-1185">Reference proteome</keyword>
<dbReference type="SUPFAM" id="SSF51120">
    <property type="entry name" value="beta-Roll"/>
    <property type="match status" value="1"/>
</dbReference>
<accession>A0ABQ6LNG6</accession>
<dbReference type="Gene3D" id="2.150.10.10">
    <property type="entry name" value="Serralysin-like metalloprotease, C-terminal"/>
    <property type="match status" value="3"/>
</dbReference>
<feature type="domain" description="DUF4214" evidence="4">
    <location>
        <begin position="228"/>
        <end position="297"/>
    </location>
</feature>
<dbReference type="InterPro" id="IPR025282">
    <property type="entry name" value="DUF4214"/>
</dbReference>
<evidence type="ECO:0000256" key="1">
    <source>
        <dbReference type="ARBA" id="ARBA00004613"/>
    </source>
</evidence>
<dbReference type="PRINTS" id="PR00313">
    <property type="entry name" value="CABNDNGRPT"/>
</dbReference>
<comment type="subcellular location">
    <subcellularLocation>
        <location evidence="1">Secreted</location>
    </subcellularLocation>
</comment>
<dbReference type="Pfam" id="PF00353">
    <property type="entry name" value="HemolysinCabind"/>
    <property type="match status" value="3"/>
</dbReference>
<protein>
    <recommendedName>
        <fullName evidence="4">DUF4214 domain-containing protein</fullName>
    </recommendedName>
</protein>
<evidence type="ECO:0000259" key="4">
    <source>
        <dbReference type="Pfam" id="PF13946"/>
    </source>
</evidence>
<feature type="region of interest" description="Disordered" evidence="3">
    <location>
        <begin position="25"/>
        <end position="133"/>
    </location>
</feature>
<dbReference type="RefSeq" id="WP_285672037.1">
    <property type="nucleotide sequence ID" value="NZ_BSYI01000017.1"/>
</dbReference>
<dbReference type="PANTHER" id="PTHR38340">
    <property type="entry name" value="S-LAYER PROTEIN"/>
    <property type="match status" value="1"/>
</dbReference>
<dbReference type="Proteomes" id="UP001239909">
    <property type="component" value="Unassembled WGS sequence"/>
</dbReference>